<accession>W8KNC2</accession>
<dbReference type="RefSeq" id="WP_025281062.1">
    <property type="nucleotide sequence ID" value="NZ_CP007268.1"/>
</dbReference>
<evidence type="ECO:0000256" key="2">
    <source>
        <dbReference type="ARBA" id="ARBA00022448"/>
    </source>
</evidence>
<dbReference type="KEGG" id="hhc:M911_05265"/>
<dbReference type="Gene3D" id="2.40.170.20">
    <property type="entry name" value="TonB-dependent receptor, beta-barrel domain"/>
    <property type="match status" value="1"/>
</dbReference>
<dbReference type="GO" id="GO:0044718">
    <property type="term" value="P:siderophore transmembrane transport"/>
    <property type="evidence" value="ECO:0007669"/>
    <property type="project" value="TreeGrafter"/>
</dbReference>
<dbReference type="PANTHER" id="PTHR30069:SF27">
    <property type="entry name" value="BLL4766 PROTEIN"/>
    <property type="match status" value="1"/>
</dbReference>
<dbReference type="Proteomes" id="UP000019442">
    <property type="component" value="Chromosome"/>
</dbReference>
<organism evidence="12 13">
    <name type="scientific">Ectothiorhodospira haloalkaliphila</name>
    <dbReference type="NCBI Taxonomy" id="421628"/>
    <lineage>
        <taxon>Bacteria</taxon>
        <taxon>Pseudomonadati</taxon>
        <taxon>Pseudomonadota</taxon>
        <taxon>Gammaproteobacteria</taxon>
        <taxon>Chromatiales</taxon>
        <taxon>Ectothiorhodospiraceae</taxon>
        <taxon>Ectothiorhodospira</taxon>
    </lineage>
</organism>
<keyword evidence="5 9" id="KW-0798">TonB box</keyword>
<gene>
    <name evidence="12" type="ORF">M911_05265</name>
</gene>
<dbReference type="PANTHER" id="PTHR30069">
    <property type="entry name" value="TONB-DEPENDENT OUTER MEMBRANE RECEPTOR"/>
    <property type="match status" value="1"/>
</dbReference>
<dbReference type="InterPro" id="IPR036942">
    <property type="entry name" value="Beta-barrel_TonB_sf"/>
</dbReference>
<dbReference type="Gene3D" id="2.170.130.10">
    <property type="entry name" value="TonB-dependent receptor, plug domain"/>
    <property type="match status" value="1"/>
</dbReference>
<dbReference type="HOGENOM" id="CLU_008287_16_0_6"/>
<evidence type="ECO:0000313" key="13">
    <source>
        <dbReference type="Proteomes" id="UP000019442"/>
    </source>
</evidence>
<dbReference type="InterPro" id="IPR037066">
    <property type="entry name" value="Plug_dom_sf"/>
</dbReference>
<evidence type="ECO:0000256" key="3">
    <source>
        <dbReference type="ARBA" id="ARBA00022452"/>
    </source>
</evidence>
<evidence type="ECO:0008006" key="14">
    <source>
        <dbReference type="Google" id="ProtNLM"/>
    </source>
</evidence>
<keyword evidence="7 8" id="KW-0998">Cell outer membrane</keyword>
<dbReference type="Pfam" id="PF00593">
    <property type="entry name" value="TonB_dep_Rec_b-barrel"/>
    <property type="match status" value="1"/>
</dbReference>
<dbReference type="Pfam" id="PF07715">
    <property type="entry name" value="Plug"/>
    <property type="match status" value="1"/>
</dbReference>
<reference evidence="13" key="2">
    <citation type="submission" date="2014-02" db="EMBL/GenBank/DDBJ databases">
        <title>Draft Genome Sequence of extremely halophilic bacteria Halorhodospira halochloris.</title>
        <authorList>
            <person name="Singh K.S."/>
        </authorList>
    </citation>
    <scope>NUCLEOTIDE SEQUENCE [LARGE SCALE GENOMIC DNA]</scope>
    <source>
        <strain evidence="13">A</strain>
    </source>
</reference>
<keyword evidence="4 8" id="KW-0812">Transmembrane</keyword>
<dbReference type="PROSITE" id="PS52016">
    <property type="entry name" value="TONB_DEPENDENT_REC_3"/>
    <property type="match status" value="1"/>
</dbReference>
<dbReference type="OrthoDB" id="9815954at2"/>
<dbReference type="InterPro" id="IPR039426">
    <property type="entry name" value="TonB-dep_rcpt-like"/>
</dbReference>
<evidence type="ECO:0000256" key="9">
    <source>
        <dbReference type="RuleBase" id="RU003357"/>
    </source>
</evidence>
<keyword evidence="6 8" id="KW-0472">Membrane</keyword>
<sequence length="635" mass="71373">MGTTLLLPFGLPAWAGEWSPTEQDFFMDMPVALTATRLEQPLLEAPASITVVDREWLEASQARDLTDLLRLVPGMIVGQHNGNHPMVAYQGLGQRFTRQMQVLIDGRSIYSPTTGGAQRSDLDLHPDDIERIEIIRGPNAAAYGSNAFSAIINVLTRHSADTQGQQIHTRLGSRGIRDLRYRLGGSDEEAALAYRVSLSQKHDDGLTSAHDEPTLNTLRFRADWLLSHGWMLTTHAGLFQAERRPGSTHDVHPPFRNDTLDSGHLQLRLEEHSDMGTSHVIQYFFQQNDGRAFFANTPDDPAVTVSRRHDIELERHRVVGQDSRWVVGAGVRRDQSRSEFYYDHGNWVNNELYRLFGHLEWSPNAHWMVHLGGMYEHNDLVGDEFLPRAGITFMPTDTHSIRAVVSRATRTPSLVEAYARGRIPGTDIFLLTTEDDLHAEVIRSYELGYHGQYDQGRGTVDLKGFHNIIEQIIQMPYEAIINAQPPGVIRNEGNLRISGVEGELGYRPHRRLRLTGGLSLMQARSDGHGQTQADSVPSHVVNLGVILRPSDDWRIMTSYYHYGDIRWIDDPGSRPVDAGDGFLDLHLTHQLSPRLEASLSITDLLAGGYDTRSPDSNWRANPRKTGAWFTLSAEF</sequence>
<evidence type="ECO:0000313" key="12">
    <source>
        <dbReference type="EMBL" id="AHK80628.1"/>
    </source>
</evidence>
<dbReference type="GO" id="GO:0015344">
    <property type="term" value="F:siderophore uptake transmembrane transporter activity"/>
    <property type="evidence" value="ECO:0007669"/>
    <property type="project" value="TreeGrafter"/>
</dbReference>
<reference evidence="12 13" key="1">
    <citation type="journal article" date="2014" name="J Genomics">
        <title>Draft Genome Sequence of the Extremely Halophilic Phototrophic Purple Sulfur Bacterium Halorhodospira halochloris.</title>
        <authorList>
            <person name="Singh K.S."/>
            <person name="Kirksey J."/>
            <person name="Hoff W.D."/>
            <person name="Deole R."/>
        </authorList>
    </citation>
    <scope>NUCLEOTIDE SEQUENCE [LARGE SCALE GENOMIC DNA]</scope>
    <source>
        <strain evidence="12 13">A</strain>
    </source>
</reference>
<dbReference type="InterPro" id="IPR012910">
    <property type="entry name" value="Plug_dom"/>
</dbReference>
<evidence type="ECO:0000256" key="7">
    <source>
        <dbReference type="ARBA" id="ARBA00023237"/>
    </source>
</evidence>
<evidence type="ECO:0000256" key="1">
    <source>
        <dbReference type="ARBA" id="ARBA00004571"/>
    </source>
</evidence>
<evidence type="ECO:0000259" key="10">
    <source>
        <dbReference type="Pfam" id="PF00593"/>
    </source>
</evidence>
<keyword evidence="13" id="KW-1185">Reference proteome</keyword>
<comment type="subcellular location">
    <subcellularLocation>
        <location evidence="1 8">Cell outer membrane</location>
        <topology evidence="1 8">Multi-pass membrane protein</topology>
    </subcellularLocation>
</comment>
<evidence type="ECO:0000256" key="8">
    <source>
        <dbReference type="PROSITE-ProRule" id="PRU01360"/>
    </source>
</evidence>
<evidence type="ECO:0000256" key="6">
    <source>
        <dbReference type="ARBA" id="ARBA00023136"/>
    </source>
</evidence>
<feature type="domain" description="TonB-dependent receptor plug" evidence="11">
    <location>
        <begin position="42"/>
        <end position="149"/>
    </location>
</feature>
<dbReference type="AlphaFoldDB" id="W8KNC2"/>
<evidence type="ECO:0000259" key="11">
    <source>
        <dbReference type="Pfam" id="PF07715"/>
    </source>
</evidence>
<evidence type="ECO:0000256" key="4">
    <source>
        <dbReference type="ARBA" id="ARBA00022692"/>
    </source>
</evidence>
<protein>
    <recommendedName>
        <fullName evidence="14">TonB-dependent receptor</fullName>
    </recommendedName>
</protein>
<comment type="similarity">
    <text evidence="8 9">Belongs to the TonB-dependent receptor family.</text>
</comment>
<keyword evidence="3 8" id="KW-1134">Transmembrane beta strand</keyword>
<evidence type="ECO:0000256" key="5">
    <source>
        <dbReference type="ARBA" id="ARBA00023077"/>
    </source>
</evidence>
<dbReference type="SUPFAM" id="SSF56935">
    <property type="entry name" value="Porins"/>
    <property type="match status" value="1"/>
</dbReference>
<proteinExistence type="inferred from homology"/>
<dbReference type="GO" id="GO:0009279">
    <property type="term" value="C:cell outer membrane"/>
    <property type="evidence" value="ECO:0007669"/>
    <property type="project" value="UniProtKB-SubCell"/>
</dbReference>
<dbReference type="EMBL" id="CP007268">
    <property type="protein sequence ID" value="AHK80628.1"/>
    <property type="molecule type" value="Genomic_DNA"/>
</dbReference>
<name>W8KNC2_9GAMM</name>
<dbReference type="InterPro" id="IPR000531">
    <property type="entry name" value="Beta-barrel_TonB"/>
</dbReference>
<feature type="domain" description="TonB-dependent receptor-like beta-barrel" evidence="10">
    <location>
        <begin position="210"/>
        <end position="602"/>
    </location>
</feature>
<keyword evidence="2 8" id="KW-0813">Transport</keyword>